<evidence type="ECO:0000256" key="2">
    <source>
        <dbReference type="SAM" id="MobiDB-lite"/>
    </source>
</evidence>
<feature type="compositionally biased region" description="Basic and acidic residues" evidence="2">
    <location>
        <begin position="392"/>
        <end position="403"/>
    </location>
</feature>
<reference evidence="4 5" key="1">
    <citation type="journal article" date="2018" name="Mycol. Prog.">
        <title>Coniella lustricola, a new species from submerged detritus.</title>
        <authorList>
            <person name="Raudabaugh D.B."/>
            <person name="Iturriaga T."/>
            <person name="Carver A."/>
            <person name="Mondo S."/>
            <person name="Pangilinan J."/>
            <person name="Lipzen A."/>
            <person name="He G."/>
            <person name="Amirebrahimi M."/>
            <person name="Grigoriev I.V."/>
            <person name="Miller A.N."/>
        </authorList>
    </citation>
    <scope>NUCLEOTIDE SEQUENCE [LARGE SCALE GENOMIC DNA]</scope>
    <source>
        <strain evidence="4 5">B22-T-1</strain>
    </source>
</reference>
<dbReference type="OrthoDB" id="21413at2759"/>
<organism evidence="4 5">
    <name type="scientific">Coniella lustricola</name>
    <dbReference type="NCBI Taxonomy" id="2025994"/>
    <lineage>
        <taxon>Eukaryota</taxon>
        <taxon>Fungi</taxon>
        <taxon>Dikarya</taxon>
        <taxon>Ascomycota</taxon>
        <taxon>Pezizomycotina</taxon>
        <taxon>Sordariomycetes</taxon>
        <taxon>Sordariomycetidae</taxon>
        <taxon>Diaporthales</taxon>
        <taxon>Schizoparmaceae</taxon>
        <taxon>Coniella</taxon>
    </lineage>
</organism>
<keyword evidence="5" id="KW-1185">Reference proteome</keyword>
<dbReference type="EMBL" id="KZ678429">
    <property type="protein sequence ID" value="PSR87400.1"/>
    <property type="molecule type" value="Genomic_DNA"/>
</dbReference>
<dbReference type="Pfam" id="PF13758">
    <property type="entry name" value="Prefoldin_3"/>
    <property type="match status" value="1"/>
</dbReference>
<evidence type="ECO:0000313" key="5">
    <source>
        <dbReference type="Proteomes" id="UP000241462"/>
    </source>
</evidence>
<dbReference type="InterPro" id="IPR024325">
    <property type="entry name" value="DUF3835"/>
</dbReference>
<evidence type="ECO:0000313" key="4">
    <source>
        <dbReference type="EMBL" id="PSR87400.1"/>
    </source>
</evidence>
<protein>
    <submittedName>
        <fullName evidence="4">Prefoldin subunit-domain-containing protein</fullName>
    </submittedName>
</protein>
<dbReference type="InParanoid" id="A0A2T3A9U9"/>
<gene>
    <name evidence="4" type="ORF">BD289DRAFT_432315</name>
</gene>
<dbReference type="GO" id="GO:0019212">
    <property type="term" value="F:phosphatase inhibitor activity"/>
    <property type="evidence" value="ECO:0007669"/>
    <property type="project" value="TreeGrafter"/>
</dbReference>
<sequence length="637" mass="70695">MAAVKDHFIDLERHRLQLENSVTKLQRALQHWRMSDAEYEQLKDEVEAIHETASREDLERIREEFEGEVVTDKEVSELLFGSSSSRDSSNAPKSTRQIINILSRRIDYVSKNVETLEKQLAAAEQKLAAATVLVNPDVRDEEGLPITDIIEQLDEDDNVTTYHLQRPGDLQPQIQEALAKAGIDELPEGGEEVEAQLEPEASSSAQAETKAANDSDDASVEFIEDVAVSTAQDQHQPMEEVVSQAEAQRKRPSTKRGVSFTEDTKPGHDSATDVVPPLSKTAQRLGEIMDQAREQALPIDDPIIPQEESAEDAEMRREMLRYSMEEIAPIVAELEIDEGGNSDFDDAYEFDDDEDYDEEDEDEYGRSKYRAVNDDYRARMEELQQKLGIKSMRELAGDGKHGEEEEEDEEDGARNEGIGRITIQPAVAVKSALKTEDQETNGKSAKKGVKFADVLDVAPAPDSSSRAVTEVSEPEEPFVDPMKMTIVERGASVQPTAVSEHAVEPKKVSRFKKAKAAGIANTLPSQQTPAIPKGPADAPVRFLAQEEVQTAPTGPEGKTLAGTILERETPAGVKEPDEFNAALIHQEAATEYHRMRNRMILKEGGFTRDTEAPIEWPEEEEGGKRISRFKAARLARG</sequence>
<dbReference type="GO" id="GO:0003682">
    <property type="term" value="F:chromatin binding"/>
    <property type="evidence" value="ECO:0007669"/>
    <property type="project" value="TreeGrafter"/>
</dbReference>
<dbReference type="InterPro" id="IPR052255">
    <property type="entry name" value="RNA_pol_II_subunit5-mediator"/>
</dbReference>
<feature type="compositionally biased region" description="Acidic residues" evidence="2">
    <location>
        <begin position="335"/>
        <end position="363"/>
    </location>
</feature>
<feature type="region of interest" description="Disordered" evidence="2">
    <location>
        <begin position="189"/>
        <end position="217"/>
    </location>
</feature>
<dbReference type="GO" id="GO:0000122">
    <property type="term" value="P:negative regulation of transcription by RNA polymerase II"/>
    <property type="evidence" value="ECO:0007669"/>
    <property type="project" value="TreeGrafter"/>
</dbReference>
<dbReference type="Proteomes" id="UP000241462">
    <property type="component" value="Unassembled WGS sequence"/>
</dbReference>
<feature type="region of interest" description="Disordered" evidence="2">
    <location>
        <begin position="392"/>
        <end position="421"/>
    </location>
</feature>
<name>A0A2T3A9U9_9PEZI</name>
<feature type="coiled-coil region" evidence="1">
    <location>
        <begin position="99"/>
        <end position="133"/>
    </location>
</feature>
<keyword evidence="1" id="KW-0175">Coiled coil</keyword>
<feature type="compositionally biased region" description="Basic and acidic residues" evidence="2">
    <location>
        <begin position="262"/>
        <end position="271"/>
    </location>
</feature>
<feature type="region of interest" description="Disordered" evidence="2">
    <location>
        <begin position="335"/>
        <end position="369"/>
    </location>
</feature>
<dbReference type="PANTHER" id="PTHR15111">
    <property type="entry name" value="RNA POLYMERASE II SUBUNIT 5-MEDIATING PROTEIN NNX3"/>
    <property type="match status" value="1"/>
</dbReference>
<evidence type="ECO:0000259" key="3">
    <source>
        <dbReference type="Pfam" id="PF12927"/>
    </source>
</evidence>
<evidence type="ECO:0000256" key="1">
    <source>
        <dbReference type="SAM" id="Coils"/>
    </source>
</evidence>
<proteinExistence type="predicted"/>
<dbReference type="GO" id="GO:0003714">
    <property type="term" value="F:transcription corepressor activity"/>
    <property type="evidence" value="ECO:0007669"/>
    <property type="project" value="TreeGrafter"/>
</dbReference>
<accession>A0A2T3A9U9</accession>
<feature type="domain" description="DUF3835" evidence="3">
    <location>
        <begin position="560"/>
        <end position="634"/>
    </location>
</feature>
<feature type="region of interest" description="Disordered" evidence="2">
    <location>
        <begin position="229"/>
        <end position="275"/>
    </location>
</feature>
<dbReference type="AlphaFoldDB" id="A0A2T3A9U9"/>
<dbReference type="PANTHER" id="PTHR15111:SF0">
    <property type="entry name" value="UNCONVENTIONAL PREFOLDIN RPB5 INTERACTOR 1"/>
    <property type="match status" value="1"/>
</dbReference>
<dbReference type="Pfam" id="PF12927">
    <property type="entry name" value="DUF3835"/>
    <property type="match status" value="1"/>
</dbReference>
<dbReference type="InterPro" id="IPR039553">
    <property type="entry name" value="Prefoldin-like"/>
</dbReference>